<evidence type="ECO:0000256" key="4">
    <source>
        <dbReference type="ARBA" id="ARBA00022840"/>
    </source>
</evidence>
<evidence type="ECO:0000259" key="6">
    <source>
        <dbReference type="PROSITE" id="PS51198"/>
    </source>
</evidence>
<gene>
    <name evidence="7" type="ORF">ACFFRN_38885</name>
</gene>
<dbReference type="InterPro" id="IPR027785">
    <property type="entry name" value="UvrD-like_helicase_C"/>
</dbReference>
<reference evidence="7 8" key="1">
    <citation type="submission" date="2024-09" db="EMBL/GenBank/DDBJ databases">
        <authorList>
            <person name="Sun Q."/>
            <person name="Mori K."/>
        </authorList>
    </citation>
    <scope>NUCLEOTIDE SEQUENCE [LARGE SCALE GENOMIC DNA]</scope>
    <source>
        <strain evidence="7 8">JCM 3323</strain>
    </source>
</reference>
<feature type="binding site" evidence="5">
    <location>
        <begin position="207"/>
        <end position="214"/>
    </location>
    <ligand>
        <name>ATP</name>
        <dbReference type="ChEBI" id="CHEBI:30616"/>
    </ligand>
</feature>
<dbReference type="InterPro" id="IPR027417">
    <property type="entry name" value="P-loop_NTPase"/>
</dbReference>
<dbReference type="Gene3D" id="3.40.50.300">
    <property type="entry name" value="P-loop containing nucleotide triphosphate hydrolases"/>
    <property type="match status" value="2"/>
</dbReference>
<comment type="caution">
    <text evidence="7">The sequence shown here is derived from an EMBL/GenBank/DDBJ whole genome shotgun (WGS) entry which is preliminary data.</text>
</comment>
<keyword evidence="1 5" id="KW-0547">Nucleotide-binding</keyword>
<evidence type="ECO:0000313" key="8">
    <source>
        <dbReference type="Proteomes" id="UP001589646"/>
    </source>
</evidence>
<evidence type="ECO:0000256" key="1">
    <source>
        <dbReference type="ARBA" id="ARBA00022741"/>
    </source>
</evidence>
<keyword evidence="4 5" id="KW-0067">ATP-binding</keyword>
<dbReference type="SUPFAM" id="SSF52540">
    <property type="entry name" value="P-loop containing nucleoside triphosphate hydrolases"/>
    <property type="match status" value="1"/>
</dbReference>
<dbReference type="PANTHER" id="PTHR11070">
    <property type="entry name" value="UVRD / RECB / PCRA DNA HELICASE FAMILY MEMBER"/>
    <property type="match status" value="1"/>
</dbReference>
<evidence type="ECO:0000256" key="5">
    <source>
        <dbReference type="PROSITE-ProRule" id="PRU00560"/>
    </source>
</evidence>
<accession>A0ABV5QAV5</accession>
<keyword evidence="3 5" id="KW-0347">Helicase</keyword>
<organism evidence="7 8">
    <name type="scientific">Nonomuraea roseola</name>
    <dbReference type="NCBI Taxonomy" id="46179"/>
    <lineage>
        <taxon>Bacteria</taxon>
        <taxon>Bacillati</taxon>
        <taxon>Actinomycetota</taxon>
        <taxon>Actinomycetes</taxon>
        <taxon>Streptosporangiales</taxon>
        <taxon>Streptosporangiaceae</taxon>
        <taxon>Nonomuraea</taxon>
    </lineage>
</organism>
<evidence type="ECO:0000256" key="3">
    <source>
        <dbReference type="ARBA" id="ARBA00022806"/>
    </source>
</evidence>
<dbReference type="EMBL" id="JBHMCE010000014">
    <property type="protein sequence ID" value="MFB9532608.1"/>
    <property type="molecule type" value="Genomic_DNA"/>
</dbReference>
<dbReference type="InterPro" id="IPR014016">
    <property type="entry name" value="UvrD-like_ATP-bd"/>
</dbReference>
<dbReference type="PANTHER" id="PTHR11070:SF2">
    <property type="entry name" value="ATP-DEPENDENT DNA HELICASE SRS2"/>
    <property type="match status" value="1"/>
</dbReference>
<evidence type="ECO:0000256" key="2">
    <source>
        <dbReference type="ARBA" id="ARBA00022801"/>
    </source>
</evidence>
<dbReference type="InterPro" id="IPR000212">
    <property type="entry name" value="DNA_helicase_UvrD/REP"/>
</dbReference>
<evidence type="ECO:0000313" key="7">
    <source>
        <dbReference type="EMBL" id="MFB9532608.1"/>
    </source>
</evidence>
<feature type="domain" description="UvrD-like helicase ATP-binding" evidence="6">
    <location>
        <begin position="186"/>
        <end position="614"/>
    </location>
</feature>
<proteinExistence type="predicted"/>
<protein>
    <submittedName>
        <fullName evidence="7">HelD family protein</fullName>
    </submittedName>
</protein>
<dbReference type="Proteomes" id="UP001589646">
    <property type="component" value="Unassembled WGS sequence"/>
</dbReference>
<dbReference type="PROSITE" id="PS51198">
    <property type="entry name" value="UVRD_HELICASE_ATP_BIND"/>
    <property type="match status" value="1"/>
</dbReference>
<keyword evidence="2 5" id="KW-0378">Hydrolase</keyword>
<keyword evidence="8" id="KW-1185">Reference proteome</keyword>
<sequence>MSIRQDGVAEAIRTEQARVTMLYDRLDLARRRAEQALGEVFGRGGAVANVQGRVEREVAAAEQWRRLAQLSGVERGLCFGRIDDADGVTTYIGRIGLRDDEHESVLIDWRAPAARPFYVATPGDPGTLVRRRHLHLRERTVIGLDDEVFDLERMSESDRRSLVGEAALMAALRRGRTGRMSDVVATIQTEQDRVIRSDLQGALVVQGGPGTGKTVAALHRAAYLLYAHRDTLERRGVLVVGPNTMFLRYIEQVLPALGETQVVMATVGELYPGVRAVAADPPAAAVVKGDARMAGVVAQAVRRRQRVPEGDLEIEVDGGVARVAHETCARVRDRARAVRLPHNMARKLFVTEMLRELARDLLVSLDDSLALENFLPAEAVAALEKELPGRQEPYTEQELAYEAERLWDLPEVRAALEALWPELTPQRLVSELLSSPETLAAVAGDLDWRAMVRPASAPWTVGDVPLLDEAAELLGEDDSASRVAARRAGEARREAELYAGEVLVSTGLAEEGVMVASALADRHDDDGAALTTADRAAADRTWAYGHVIVDEAQELSPMAWRVVMRRVPALSLTVVGDVAQTGSAAGARSWAEMLEPYLAGRWREERLLVNYRTPVEIMEVAADVLHAVDPLLEPPESVRRGGAAPLAVRGGPEQVPLLVEAERREIGEGRVGVVTSDAVHTRVAALVPGGDDLDAPVVVLTVTQCKGLEFDSVVVVDPEGILRQSARDLYVAVTRATRRLTVLCPDRLPEVLRRLKSTL</sequence>
<name>A0ABV5QAV5_9ACTN</name>
<dbReference type="Pfam" id="PF13538">
    <property type="entry name" value="UvrD_C_2"/>
    <property type="match status" value="1"/>
</dbReference>
<dbReference type="RefSeq" id="WP_346117605.1">
    <property type="nucleotide sequence ID" value="NZ_BAAAXC010000005.1"/>
</dbReference>